<dbReference type="GO" id="GO:0016887">
    <property type="term" value="F:ATP hydrolysis activity"/>
    <property type="evidence" value="ECO:0007669"/>
    <property type="project" value="TreeGrafter"/>
</dbReference>
<dbReference type="InterPro" id="IPR014001">
    <property type="entry name" value="Helicase_ATP-bd"/>
</dbReference>
<dbReference type="InterPro" id="IPR013701">
    <property type="entry name" value="Lhr-like_DEAD/DEAH_assoc"/>
</dbReference>
<evidence type="ECO:0000259" key="10">
    <source>
        <dbReference type="PROSITE" id="PS51192"/>
    </source>
</evidence>
<keyword evidence="8" id="KW-0413">Isomerase</keyword>
<dbReference type="InterPro" id="IPR055368">
    <property type="entry name" value="WH3_Lhr"/>
</dbReference>
<feature type="compositionally biased region" description="Basic residues" evidence="9">
    <location>
        <begin position="1305"/>
        <end position="1323"/>
    </location>
</feature>
<evidence type="ECO:0000259" key="11">
    <source>
        <dbReference type="PROSITE" id="PS51194"/>
    </source>
</evidence>
<keyword evidence="4 12" id="KW-0347">Helicase</keyword>
<evidence type="ECO:0000256" key="1">
    <source>
        <dbReference type="ARBA" id="ARBA00022741"/>
    </source>
</evidence>
<evidence type="ECO:0000256" key="9">
    <source>
        <dbReference type="SAM" id="MobiDB-lite"/>
    </source>
</evidence>
<dbReference type="SMART" id="SM00487">
    <property type="entry name" value="DEXDc"/>
    <property type="match status" value="1"/>
</dbReference>
<evidence type="ECO:0000256" key="7">
    <source>
        <dbReference type="ARBA" id="ARBA00023204"/>
    </source>
</evidence>
<protein>
    <submittedName>
        <fullName evidence="12">RNA helicase</fullName>
        <ecNumber evidence="12">3.6.4.13</ecNumber>
    </submittedName>
</protein>
<accession>A0A375I376</accession>
<keyword evidence="1" id="KW-0547">Nucleotide-binding</keyword>
<feature type="region of interest" description="Disordered" evidence="9">
    <location>
        <begin position="1305"/>
        <end position="1333"/>
    </location>
</feature>
<dbReference type="InterPro" id="IPR045628">
    <property type="entry name" value="Lhr_WH_dom"/>
</dbReference>
<evidence type="ECO:0000256" key="2">
    <source>
        <dbReference type="ARBA" id="ARBA00022763"/>
    </source>
</evidence>
<dbReference type="InterPro" id="IPR055369">
    <property type="entry name" value="WH2_Lhr"/>
</dbReference>
<dbReference type="InterPro" id="IPR052511">
    <property type="entry name" value="ATP-dep_Helicase"/>
</dbReference>
<dbReference type="PROSITE" id="PS51192">
    <property type="entry name" value="HELICASE_ATP_BIND_1"/>
    <property type="match status" value="1"/>
</dbReference>
<keyword evidence="13" id="KW-1185">Reference proteome</keyword>
<gene>
    <name evidence="12" type="ORF">PROPJV5_0629</name>
</gene>
<feature type="domain" description="Helicase C-terminal" evidence="11">
    <location>
        <begin position="296"/>
        <end position="479"/>
    </location>
</feature>
<dbReference type="PANTHER" id="PTHR47962">
    <property type="entry name" value="ATP-DEPENDENT HELICASE LHR-RELATED-RELATED"/>
    <property type="match status" value="1"/>
</dbReference>
<name>A0A375I376_9ACTN</name>
<proteinExistence type="predicted"/>
<dbReference type="PANTHER" id="PTHR47962:SF5">
    <property type="entry name" value="ATP-DEPENDENT HELICASE LHR-RELATED"/>
    <property type="match status" value="1"/>
</dbReference>
<dbReference type="SUPFAM" id="SSF52540">
    <property type="entry name" value="P-loop containing nucleoside triphosphate hydrolases"/>
    <property type="match status" value="1"/>
</dbReference>
<organism evidence="12 13">
    <name type="scientific">Propionibacterium ruminifibrarum</name>
    <dbReference type="NCBI Taxonomy" id="1962131"/>
    <lineage>
        <taxon>Bacteria</taxon>
        <taxon>Bacillati</taxon>
        <taxon>Actinomycetota</taxon>
        <taxon>Actinomycetes</taxon>
        <taxon>Propionibacteriales</taxon>
        <taxon>Propionibacteriaceae</taxon>
        <taxon>Propionibacterium</taxon>
    </lineage>
</organism>
<dbReference type="EMBL" id="OMOH01000002">
    <property type="protein sequence ID" value="SPF67672.1"/>
    <property type="molecule type" value="Genomic_DNA"/>
</dbReference>
<dbReference type="EC" id="3.6.4.13" evidence="12"/>
<evidence type="ECO:0000313" key="13">
    <source>
        <dbReference type="Proteomes" id="UP000265962"/>
    </source>
</evidence>
<dbReference type="GO" id="GO:0006281">
    <property type="term" value="P:DNA repair"/>
    <property type="evidence" value="ECO:0007669"/>
    <property type="project" value="UniProtKB-KW"/>
</dbReference>
<keyword evidence="2" id="KW-0227">DNA damage</keyword>
<dbReference type="Pfam" id="PF23234">
    <property type="entry name" value="WHD_4th_Lhr"/>
    <property type="match status" value="1"/>
</dbReference>
<dbReference type="Gene3D" id="3.40.50.300">
    <property type="entry name" value="P-loop containing nucleotide triphosphate hydrolases"/>
    <property type="match status" value="2"/>
</dbReference>
<dbReference type="Proteomes" id="UP000265962">
    <property type="component" value="Unassembled WGS sequence"/>
</dbReference>
<dbReference type="Pfam" id="PF00270">
    <property type="entry name" value="DEAD"/>
    <property type="match status" value="1"/>
</dbReference>
<dbReference type="Pfam" id="PF19306">
    <property type="entry name" value="WHD_Lhr"/>
    <property type="match status" value="1"/>
</dbReference>
<keyword evidence="3 12" id="KW-0378">Hydrolase</keyword>
<dbReference type="InterPro" id="IPR001650">
    <property type="entry name" value="Helicase_C-like"/>
</dbReference>
<dbReference type="Pfam" id="PF00271">
    <property type="entry name" value="Helicase_C"/>
    <property type="match status" value="1"/>
</dbReference>
<dbReference type="Pfam" id="PF08494">
    <property type="entry name" value="DEAD_assoc"/>
    <property type="match status" value="1"/>
</dbReference>
<dbReference type="InterPro" id="IPR027417">
    <property type="entry name" value="P-loop_NTPase"/>
</dbReference>
<keyword evidence="6" id="KW-0238">DNA-binding</keyword>
<feature type="domain" description="Helicase ATP-binding" evidence="10">
    <location>
        <begin position="38"/>
        <end position="252"/>
    </location>
</feature>
<dbReference type="Pfam" id="PF23236">
    <property type="entry name" value="WHD_2nd_Lhr"/>
    <property type="match status" value="1"/>
</dbReference>
<evidence type="ECO:0000256" key="3">
    <source>
        <dbReference type="ARBA" id="ARBA00022801"/>
    </source>
</evidence>
<evidence type="ECO:0000256" key="5">
    <source>
        <dbReference type="ARBA" id="ARBA00022840"/>
    </source>
</evidence>
<dbReference type="Pfam" id="PF23235">
    <property type="entry name" value="WHD_3rd_Lhr"/>
    <property type="match status" value="1"/>
</dbReference>
<feature type="region of interest" description="Disordered" evidence="9">
    <location>
        <begin position="73"/>
        <end position="95"/>
    </location>
</feature>
<dbReference type="GO" id="GO:0003677">
    <property type="term" value="F:DNA binding"/>
    <property type="evidence" value="ECO:0007669"/>
    <property type="project" value="UniProtKB-KW"/>
</dbReference>
<evidence type="ECO:0000313" key="12">
    <source>
        <dbReference type="EMBL" id="SPF67672.1"/>
    </source>
</evidence>
<dbReference type="InterPro" id="IPR011545">
    <property type="entry name" value="DEAD/DEAH_box_helicase_dom"/>
</dbReference>
<sequence length="1545" mass="165243">MAEPGRAPARALDGFGPATRTWFGSVFDAPTTAQAAAWAAIGSGAHALVIAPTGSGKTLAAFLHSLDRLSREASARRRLSAPDGGAGVKGRESAEPASRRGVRVLYVSPLKALAVDVERNLTAPLRGIAATAERLGLPTPEVSVAVRSGDTPAKGRQALITHPPQILITTPESLFLMLSSRAAGTLRDLDTVIVDEIHSLAGTKRGAHLALSLERLSAMQRGDDFQRIGLSATVRPPERIARFLGGDRTVQVIDPPAEKNRELRIQVPVEDMTNLRVESPADDQGAQAVRQSMWPPIERQILDLVHAHRSTICFVNSRQSAERLTAHLNELHAADLGVPPDEDVEPPAQVMIASAASRGMDGTRAPVVASAHHGSISKTRRAQIEDDLKAGRLACVVATSSLELGIDMGAVDLVIQVQAPPSVSSGLQRIGRAGHQVGALSQGVMFPTSRGEVLQCTVIAERMDAGLIEQTPVLRNPLDVLAQQIVSACLSGPVTADELYALVRRAQPYTALPRSAFDSVLDMLAGQYPSEDFAELRPRVHWDRVSGSVEALPGARRLVTTSGGTIPDRGLYGVFLVGTENASGRHEPGRRVGELDEEMVFESRVGDVFTLGTSSWRIEEITPSQVIVTPAPGRPGRLPFWRGDSLSRSVELGRAIGARIRELGSVGRATALADLEAGGLGVNARGNLMAYLDEQREATGVVPDDRTIVVERFRDEIGDWRLCVHSALGMSVLAPWALAIQAGLADRYGVEAHVNATNDGIIIQLPDVDADPPDSSWLVVGAEEVESVVTEQVFGSALFAARFRECAARALLLPRRTPGRRSPLWRQRHRAAQLLAVAAGYREFPIVVETMRECLQDVFDLPALVRLMSDVAARRVRLVDVETAQASPFARHMLFGYVGEFVYDDDQPLAERRLAALSLDAGMLAELLGREGGGELIDEEVAAAYEAQLQYLAAERRASTAEQLWEQIRTAGPFTLAECVARCQADPGPWIDELVGAHRLARVRIGGTAMYCVDTDAGLLRDALGVPVPTGIGAGAVREGPQALADLAVRWARRHAAVTAASFARRYDMAEATAAQVMARLADDGTLVTGAVLGATASGGALSALTGEGPQYIHHNVLTVLKRRTLAGLRAQVEPVEQRQFARFLDAWQQLPDPDEAPGGDAESTQRLLTAVDALAGYRIPASMLETVVLPARVPGYRPALLDQLLSSGQVSWSGAGALGASDGWVCLWPADLSPTEPNEPVGLSEPAGRILERLDAGGAWRSTDFTSEDTSLAAAQDALWELVWAGLATSDSFAPLRELSARGAVRRPRPAAPRRRLMRPRAARSTPPAPGVRWSRVTTAERTSQVFLDQVDTELARYGVLTRGSALTEPATSNYSQVYRVLSTLEESGAVRRGYFVEGLGGAQFAVPGAVDELRRAPTSPMRLLAACDPANPYGAGLEWPETNAHRPSRKAGALVVLDDGAPVIYLERGAHTLVTFAGAEPEATGRALSLVGDLVDAGRLVPVAIDRIDGRSALEAAGLRGALESAGFVMSPRGYRRRRVARD</sequence>
<dbReference type="RefSeq" id="WP_119714873.1">
    <property type="nucleotide sequence ID" value="NZ_OMOH01000002.1"/>
</dbReference>
<dbReference type="OrthoDB" id="9815222at2"/>
<evidence type="ECO:0000256" key="6">
    <source>
        <dbReference type="ARBA" id="ARBA00023125"/>
    </source>
</evidence>
<keyword evidence="7" id="KW-0234">DNA repair</keyword>
<dbReference type="GO" id="GO:0003724">
    <property type="term" value="F:RNA helicase activity"/>
    <property type="evidence" value="ECO:0007669"/>
    <property type="project" value="UniProtKB-EC"/>
</dbReference>
<dbReference type="PROSITE" id="PS51194">
    <property type="entry name" value="HELICASE_CTER"/>
    <property type="match status" value="1"/>
</dbReference>
<dbReference type="InterPro" id="IPR055367">
    <property type="entry name" value="WH4_Lhr"/>
</dbReference>
<dbReference type="GO" id="GO:0005524">
    <property type="term" value="F:ATP binding"/>
    <property type="evidence" value="ECO:0007669"/>
    <property type="project" value="UniProtKB-KW"/>
</dbReference>
<dbReference type="SMART" id="SM00490">
    <property type="entry name" value="HELICc"/>
    <property type="match status" value="1"/>
</dbReference>
<evidence type="ECO:0000256" key="4">
    <source>
        <dbReference type="ARBA" id="ARBA00022806"/>
    </source>
</evidence>
<reference evidence="13" key="1">
    <citation type="submission" date="2018-02" db="EMBL/GenBank/DDBJ databases">
        <authorList>
            <person name="Hornung B."/>
        </authorList>
    </citation>
    <scope>NUCLEOTIDE SEQUENCE [LARGE SCALE GENOMIC DNA]</scope>
</reference>
<evidence type="ECO:0000256" key="8">
    <source>
        <dbReference type="ARBA" id="ARBA00023235"/>
    </source>
</evidence>
<keyword evidence="5" id="KW-0067">ATP-binding</keyword>